<dbReference type="InterPro" id="IPR001902">
    <property type="entry name" value="SLC26A/SulP_fam"/>
</dbReference>
<dbReference type="InterPro" id="IPR011547">
    <property type="entry name" value="SLC26A/SulP_dom"/>
</dbReference>
<dbReference type="OrthoDB" id="427213at2759"/>
<evidence type="ECO:0000256" key="3">
    <source>
        <dbReference type="ARBA" id="ARBA00022989"/>
    </source>
</evidence>
<sequence length="838" mass="91940">MASNTGGRNAANSSAQHSNDHRPTQPSGLRNTQLPPDSPRNSIAASSVEEVRSDGIHPHDEAVTAHSDDSTAQAQIQEPQQPNLRTKLLGQFQKYYGTHDCGEEECTHGTVSPRPRFLRGYGSWTSYGRATPEDANGRGQDDTGNSMTDGLLGHSNGPKKTLSWLINENGIPRPRIRNLEYYIPGVNWIKQYRWQYLQGDMIAALTMASFYIPMSLSYASNLGHIPPINGLYSFVFNPLLYAFLGTCPQMVVGPEAAGSLLTGSVVREAIKAGHHPDDAMMKSAQVAGMVTGLAGSIILGAGLCRLGFLDSVLSRPFLRGFISAIGIVILIDQLIPEMGLDSAASHSDGASHGSSLDKITFIFENWGKASGITCAVGFGSFAITMVLREIKRRLQPRMNWVAYVPDRFLIVVLSAVFTWQFSWDKQGLDILGDIKAQGTPFRPHFPFAADNFKHIDDAFGTALLVALLGFFESSVAAKSLGASTTKKLKADDEDEPLQIKHVQVTANRELVALGVANVLGGTFMALPAFGGYGRSKVNASTGGRTPMSSIFLSLISVICVLFLLPYFYYIPKCVLSAMISVVAWSLIEEAPHDIHYFWRISGYSELLLMFLIFLTTFFWNLRVGIASGIGLSLLRLLRHSTRPRIQILGRDPETKEFENAEMQGELEFIPHVLIVKIPEPLTFANTGSLKDRLRKLEDYGTNDAHSAQPKTPESGQKRTIIFDIHGVTAMDPAASQVLVEIVEAYIEGGTRIVFCRIPSKRTEVWRLFNVSGLIDLCGGERHFVRTVDDALKLTEREATFGPMVPGEEEEASTQPEHDPLTASFDSADDEERRTGTGR</sequence>
<comment type="subcellular location">
    <subcellularLocation>
        <location evidence="1">Membrane</location>
        <topology evidence="1">Multi-pass membrane protein</topology>
    </subcellularLocation>
</comment>
<evidence type="ECO:0000256" key="2">
    <source>
        <dbReference type="ARBA" id="ARBA00022692"/>
    </source>
</evidence>
<proteinExistence type="predicted"/>
<dbReference type="Gene3D" id="3.30.750.24">
    <property type="entry name" value="STAS domain"/>
    <property type="match status" value="1"/>
</dbReference>
<protein>
    <recommendedName>
        <fullName evidence="7">STAS domain-containing protein</fullName>
    </recommendedName>
</protein>
<feature type="transmembrane region" description="Helical" evidence="6">
    <location>
        <begin position="510"/>
        <end position="533"/>
    </location>
</feature>
<evidence type="ECO:0000256" key="4">
    <source>
        <dbReference type="ARBA" id="ARBA00023136"/>
    </source>
</evidence>
<dbReference type="CDD" id="cd07042">
    <property type="entry name" value="STAS_SulP_like_sulfate_transporter"/>
    <property type="match status" value="1"/>
</dbReference>
<feature type="compositionally biased region" description="Polar residues" evidence="5">
    <location>
        <begin position="70"/>
        <end position="84"/>
    </location>
</feature>
<dbReference type="InterPro" id="IPR036513">
    <property type="entry name" value="STAS_dom_sf"/>
</dbReference>
<feature type="region of interest" description="Disordered" evidence="5">
    <location>
        <begin position="800"/>
        <end position="838"/>
    </location>
</feature>
<feature type="transmembrane region" description="Helical" evidence="6">
    <location>
        <begin position="286"/>
        <end position="304"/>
    </location>
</feature>
<feature type="transmembrane region" description="Helical" evidence="6">
    <location>
        <begin position="231"/>
        <end position="251"/>
    </location>
</feature>
<dbReference type="EMBL" id="CP051142">
    <property type="protein sequence ID" value="QIX01149.1"/>
    <property type="molecule type" value="Genomic_DNA"/>
</dbReference>
<feature type="compositionally biased region" description="Basic and acidic residues" evidence="5">
    <location>
        <begin position="131"/>
        <end position="141"/>
    </location>
</feature>
<dbReference type="InterPro" id="IPR002645">
    <property type="entry name" value="STAS_dom"/>
</dbReference>
<evidence type="ECO:0000313" key="9">
    <source>
        <dbReference type="Proteomes" id="UP000503462"/>
    </source>
</evidence>
<keyword evidence="4 6" id="KW-0472">Membrane</keyword>
<dbReference type="GO" id="GO:0016020">
    <property type="term" value="C:membrane"/>
    <property type="evidence" value="ECO:0007669"/>
    <property type="project" value="UniProtKB-SubCell"/>
</dbReference>
<gene>
    <name evidence="8" type="ORF">AMS68_006666</name>
</gene>
<keyword evidence="9" id="KW-1185">Reference proteome</keyword>
<evidence type="ECO:0000313" key="8">
    <source>
        <dbReference type="EMBL" id="QIX01149.1"/>
    </source>
</evidence>
<reference evidence="8 9" key="1">
    <citation type="journal article" date="2016" name="Sci. Rep.">
        <title>Peltaster fructicola genome reveals evolution from an invasive phytopathogen to an ectophytic parasite.</title>
        <authorList>
            <person name="Xu C."/>
            <person name="Chen H."/>
            <person name="Gleason M.L."/>
            <person name="Xu J.R."/>
            <person name="Liu H."/>
            <person name="Zhang R."/>
            <person name="Sun G."/>
        </authorList>
    </citation>
    <scope>NUCLEOTIDE SEQUENCE [LARGE SCALE GENOMIC DNA]</scope>
    <source>
        <strain evidence="8 9">LNHT1506</strain>
    </source>
</reference>
<dbReference type="GO" id="GO:0055085">
    <property type="term" value="P:transmembrane transport"/>
    <property type="evidence" value="ECO:0007669"/>
    <property type="project" value="InterPro"/>
</dbReference>
<evidence type="ECO:0000256" key="1">
    <source>
        <dbReference type="ARBA" id="ARBA00004141"/>
    </source>
</evidence>
<evidence type="ECO:0000259" key="7">
    <source>
        <dbReference type="PROSITE" id="PS50801"/>
    </source>
</evidence>
<feature type="region of interest" description="Disordered" evidence="5">
    <location>
        <begin position="128"/>
        <end position="155"/>
    </location>
</feature>
<feature type="transmembrane region" description="Helical" evidence="6">
    <location>
        <begin position="369"/>
        <end position="388"/>
    </location>
</feature>
<dbReference type="PROSITE" id="PS50801">
    <property type="entry name" value="STAS"/>
    <property type="match status" value="1"/>
</dbReference>
<evidence type="ECO:0000256" key="5">
    <source>
        <dbReference type="SAM" id="MobiDB-lite"/>
    </source>
</evidence>
<feature type="transmembrane region" description="Helical" evidence="6">
    <location>
        <begin position="545"/>
        <end position="564"/>
    </location>
</feature>
<feature type="transmembrane region" description="Helical" evidence="6">
    <location>
        <begin position="316"/>
        <end position="335"/>
    </location>
</feature>
<feature type="transmembrane region" description="Helical" evidence="6">
    <location>
        <begin position="607"/>
        <end position="634"/>
    </location>
</feature>
<keyword evidence="2 6" id="KW-0812">Transmembrane</keyword>
<feature type="compositionally biased region" description="Basic and acidic residues" evidence="5">
    <location>
        <begin position="49"/>
        <end position="69"/>
    </location>
</feature>
<accession>A0A6H0Y2S2</accession>
<feature type="compositionally biased region" description="Polar residues" evidence="5">
    <location>
        <begin position="1"/>
        <end position="17"/>
    </location>
</feature>
<evidence type="ECO:0000256" key="6">
    <source>
        <dbReference type="SAM" id="Phobius"/>
    </source>
</evidence>
<organism evidence="8 9">
    <name type="scientific">Peltaster fructicola</name>
    <dbReference type="NCBI Taxonomy" id="286661"/>
    <lineage>
        <taxon>Eukaryota</taxon>
        <taxon>Fungi</taxon>
        <taxon>Dikarya</taxon>
        <taxon>Ascomycota</taxon>
        <taxon>Pezizomycotina</taxon>
        <taxon>Dothideomycetes</taxon>
        <taxon>Dothideomycetes incertae sedis</taxon>
        <taxon>Peltaster</taxon>
    </lineage>
</organism>
<feature type="compositionally biased region" description="Polar residues" evidence="5">
    <location>
        <begin position="24"/>
        <end position="45"/>
    </location>
</feature>
<dbReference type="Pfam" id="PF01740">
    <property type="entry name" value="STAS"/>
    <property type="match status" value="1"/>
</dbReference>
<name>A0A6H0Y2S2_9PEZI</name>
<feature type="transmembrane region" description="Helical" evidence="6">
    <location>
        <begin position="458"/>
        <end position="477"/>
    </location>
</feature>
<dbReference type="Pfam" id="PF00916">
    <property type="entry name" value="Sulfate_transp"/>
    <property type="match status" value="2"/>
</dbReference>
<feature type="region of interest" description="Disordered" evidence="5">
    <location>
        <begin position="1"/>
        <end position="84"/>
    </location>
</feature>
<dbReference type="AlphaFoldDB" id="A0A6H0Y2S2"/>
<feature type="transmembrane region" description="Helical" evidence="6">
    <location>
        <begin position="201"/>
        <end position="219"/>
    </location>
</feature>
<dbReference type="SUPFAM" id="SSF52091">
    <property type="entry name" value="SpoIIaa-like"/>
    <property type="match status" value="1"/>
</dbReference>
<feature type="transmembrane region" description="Helical" evidence="6">
    <location>
        <begin position="400"/>
        <end position="421"/>
    </location>
</feature>
<keyword evidence="3 6" id="KW-1133">Transmembrane helix</keyword>
<dbReference type="PANTHER" id="PTHR11814">
    <property type="entry name" value="SULFATE TRANSPORTER"/>
    <property type="match status" value="1"/>
</dbReference>
<dbReference type="Proteomes" id="UP000503462">
    <property type="component" value="Chromosome 4"/>
</dbReference>
<feature type="domain" description="STAS" evidence="7">
    <location>
        <begin position="662"/>
        <end position="794"/>
    </location>
</feature>